<feature type="transmembrane region" description="Helical" evidence="1">
    <location>
        <begin position="61"/>
        <end position="81"/>
    </location>
</feature>
<dbReference type="Proteomes" id="UP001152885">
    <property type="component" value="Unassembled WGS sequence"/>
</dbReference>
<dbReference type="AlphaFoldDB" id="A0A9W4TXK9"/>
<evidence type="ECO:0000313" key="3">
    <source>
        <dbReference type="Proteomes" id="UP001152885"/>
    </source>
</evidence>
<feature type="transmembrane region" description="Helical" evidence="1">
    <location>
        <begin position="105"/>
        <end position="125"/>
    </location>
</feature>
<keyword evidence="1" id="KW-0472">Membrane</keyword>
<accession>A0A9W4TXK9</accession>
<keyword evidence="1" id="KW-1133">Transmembrane helix</keyword>
<organism evidence="2 3">
    <name type="scientific">Candida verbasci</name>
    <dbReference type="NCBI Taxonomy" id="1227364"/>
    <lineage>
        <taxon>Eukaryota</taxon>
        <taxon>Fungi</taxon>
        <taxon>Dikarya</taxon>
        <taxon>Ascomycota</taxon>
        <taxon>Saccharomycotina</taxon>
        <taxon>Pichiomycetes</taxon>
        <taxon>Debaryomycetaceae</taxon>
        <taxon>Candida/Lodderomyces clade</taxon>
        <taxon>Candida</taxon>
    </lineage>
</organism>
<dbReference type="PANTHER" id="PTHR38646:SF1">
    <property type="entry name" value="DUF202 DOMAIN-CONTAINING PROTEIN"/>
    <property type="match status" value="1"/>
</dbReference>
<keyword evidence="3" id="KW-1185">Reference proteome</keyword>
<comment type="caution">
    <text evidence="2">The sequence shown here is derived from an EMBL/GenBank/DDBJ whole genome shotgun (WGS) entry which is preliminary data.</text>
</comment>
<keyword evidence="1" id="KW-0812">Transmembrane</keyword>
<proteinExistence type="predicted"/>
<name>A0A9W4TXK9_9ASCO</name>
<reference evidence="2" key="1">
    <citation type="submission" date="2022-12" db="EMBL/GenBank/DDBJ databases">
        <authorList>
            <person name="Brejova B."/>
        </authorList>
    </citation>
    <scope>NUCLEOTIDE SEQUENCE</scope>
</reference>
<dbReference type="EMBL" id="CANTUO010000003">
    <property type="protein sequence ID" value="CAI5758906.1"/>
    <property type="molecule type" value="Genomic_DNA"/>
</dbReference>
<feature type="transmembrane region" description="Helical" evidence="1">
    <location>
        <begin position="38"/>
        <end position="54"/>
    </location>
</feature>
<evidence type="ECO:0000313" key="2">
    <source>
        <dbReference type="EMBL" id="CAI5758906.1"/>
    </source>
</evidence>
<gene>
    <name evidence="2" type="ORF">CANVERA_P3416</name>
</gene>
<evidence type="ECO:0008006" key="4">
    <source>
        <dbReference type="Google" id="ProtNLM"/>
    </source>
</evidence>
<protein>
    <recommendedName>
        <fullName evidence="4">DUF202 domain-containing protein</fullName>
    </recommendedName>
</protein>
<evidence type="ECO:0000256" key="1">
    <source>
        <dbReference type="SAM" id="Phobius"/>
    </source>
</evidence>
<sequence>MSDPQNITPRQRLPSRINLFSNNLKLDIRAHQRTYEGAYTRTAIGCLAFSLLIIKLFSKEFLPIGTAYTIYGCIVYFIGVYKSNHVDVYYNPEKDIEMYKTGGNYVLLLTIISLSCYISLLVLILKM</sequence>
<dbReference type="OrthoDB" id="2555434at2759"/>
<dbReference type="PANTHER" id="PTHR38646">
    <property type="entry name" value="YALI0F00814P"/>
    <property type="match status" value="1"/>
</dbReference>